<evidence type="ECO:0000313" key="1">
    <source>
        <dbReference type="EMBL" id="KAF1023334.1"/>
    </source>
</evidence>
<evidence type="ECO:0008006" key="3">
    <source>
        <dbReference type="Google" id="ProtNLM"/>
    </source>
</evidence>
<dbReference type="Proteomes" id="UP000461670">
    <property type="component" value="Unassembled WGS sequence"/>
</dbReference>
<reference evidence="2" key="1">
    <citation type="journal article" date="2020" name="MBio">
        <title>Horizontal gene transfer to a defensive symbiont with a reduced genome amongst a multipartite beetle microbiome.</title>
        <authorList>
            <person name="Waterworth S.C."/>
            <person name="Florez L.V."/>
            <person name="Rees E.R."/>
            <person name="Hertweck C."/>
            <person name="Kaltenpoth M."/>
            <person name="Kwan J.C."/>
        </authorList>
    </citation>
    <scope>NUCLEOTIDE SEQUENCE [LARGE SCALE GENOMIC DNA]</scope>
</reference>
<evidence type="ECO:0000313" key="2">
    <source>
        <dbReference type="Proteomes" id="UP000461670"/>
    </source>
</evidence>
<dbReference type="EMBL" id="WNDQ01000005">
    <property type="protein sequence ID" value="KAF1023334.1"/>
    <property type="molecule type" value="Genomic_DNA"/>
</dbReference>
<gene>
    <name evidence="1" type="ORF">GAK30_00537</name>
</gene>
<comment type="caution">
    <text evidence="1">The sequence shown here is derived from an EMBL/GenBank/DDBJ whole genome shotgun (WGS) entry which is preliminary data.</text>
</comment>
<accession>A0A7V8FRH7</accession>
<proteinExistence type="predicted"/>
<name>A0A7V8FRH7_9BURK</name>
<organism evidence="1 2">
    <name type="scientific">Paracidovorax wautersii</name>
    <dbReference type="NCBI Taxonomy" id="1177982"/>
    <lineage>
        <taxon>Bacteria</taxon>
        <taxon>Pseudomonadati</taxon>
        <taxon>Pseudomonadota</taxon>
        <taxon>Betaproteobacteria</taxon>
        <taxon>Burkholderiales</taxon>
        <taxon>Comamonadaceae</taxon>
        <taxon>Paracidovorax</taxon>
    </lineage>
</organism>
<dbReference type="AlphaFoldDB" id="A0A7V8FRH7"/>
<protein>
    <recommendedName>
        <fullName evidence="3">Phosphoglycerate mutase</fullName>
    </recommendedName>
</protein>
<sequence length="313" mass="33650">MPAAQHLLIPDAALPLGADGEPAPLAPGPNLSRLLRLLQPTERIALDAFSPALPYEVAVARANGLPDTPGHTPWAAFETRTLGQPCAWIQACHWQIGMDHLLMGDPTDLALSADESQSLLNAMAPLWAEDGITLQASALPGTWLARGEPLRGLPSVSLQRLIGRDVSYWVSGPGPSAQAARLRRLLSEMQMLFYTLPANEAREQRGQLPVNAFWITGAGELDALPAPGTHQPVVENRLTLAAQRRDAAAHASAWQAVDSTSCAALLTQAQSGSPVRLTLCGERAAQTWELATPSFWQRLQRFGRKTPDLLATL</sequence>